<dbReference type="Proteomes" id="UP001059480">
    <property type="component" value="Unassembled WGS sequence"/>
</dbReference>
<gene>
    <name evidence="1" type="ORF">NPA36_00370</name>
</gene>
<dbReference type="InterPro" id="IPR023168">
    <property type="entry name" value="GatB_Yqey_C_2"/>
</dbReference>
<dbReference type="RefSeq" id="WP_256944138.1">
    <property type="nucleotide sequence ID" value="NZ_JANHNZ010000001.1"/>
</dbReference>
<dbReference type="PANTHER" id="PTHR28055">
    <property type="entry name" value="ALTERED INHERITANCE OF MITOCHONDRIA PROTEIN 41, MITOCHONDRIAL"/>
    <property type="match status" value="1"/>
</dbReference>
<dbReference type="Gene3D" id="1.10.1510.10">
    <property type="entry name" value="Uncharacterised protein YqeY/AIM41 PF09424, N-terminal domain"/>
    <property type="match status" value="1"/>
</dbReference>
<dbReference type="EMBL" id="JANHNZ010000001">
    <property type="protein sequence ID" value="MCQ9209021.1"/>
    <property type="molecule type" value="Genomic_DNA"/>
</dbReference>
<comment type="caution">
    <text evidence="1">The sequence shown here is derived from an EMBL/GenBank/DDBJ whole genome shotgun (WGS) entry which is preliminary data.</text>
</comment>
<protein>
    <submittedName>
        <fullName evidence="1">GatB/YqeY domain-containing protein</fullName>
    </submittedName>
</protein>
<keyword evidence="2" id="KW-1185">Reference proteome</keyword>
<dbReference type="InterPro" id="IPR003789">
    <property type="entry name" value="Asn/Gln_tRNA_amidoTrase-B-like"/>
</dbReference>
<proteinExistence type="predicted"/>
<accession>A0ABT1WK90</accession>
<reference evidence="1" key="1">
    <citation type="submission" date="2022-07" db="EMBL/GenBank/DDBJ databases">
        <authorList>
            <person name="Jung M.-Y."/>
            <person name="Lee M."/>
        </authorList>
    </citation>
    <scope>NUCLEOTIDE SEQUENCE</scope>
    <source>
        <strain evidence="1">S8</strain>
    </source>
</reference>
<dbReference type="Gene3D" id="1.10.10.410">
    <property type="match status" value="1"/>
</dbReference>
<dbReference type="InterPro" id="IPR042184">
    <property type="entry name" value="YqeY/Aim41_N"/>
</dbReference>
<dbReference type="Pfam" id="PF09424">
    <property type="entry name" value="YqeY"/>
    <property type="match status" value="1"/>
</dbReference>
<dbReference type="InterPro" id="IPR019004">
    <property type="entry name" value="YqeY/Aim41"/>
</dbReference>
<name>A0ABT1WK90_9LACT</name>
<evidence type="ECO:0000313" key="1">
    <source>
        <dbReference type="EMBL" id="MCQ9209021.1"/>
    </source>
</evidence>
<reference evidence="1" key="2">
    <citation type="journal article" date="2023" name="Curr. Microbiol.">
        <title>Granulicatella seriolae sp. nov., a Novel Facultative Anaerobe Isolated from Yellowtail Marine Fish.</title>
        <authorList>
            <person name="Lee M."/>
            <person name="Choi Y.J."/>
            <person name="Farooq A."/>
            <person name="Jeong J.B."/>
            <person name="Jung M.Y."/>
        </authorList>
    </citation>
    <scope>NUCLEOTIDE SEQUENCE</scope>
    <source>
        <strain evidence="1">S8</strain>
    </source>
</reference>
<sequence>MSLKENINNDLKVAMKAKDKDSLAVIRMIKSAIQSAEIDKKAELDLQEELAILSREVKQRRDSLLEFEKAGRQDLVDHVKKEIEIVEKYLPKQLSVAEIQDVIKSTAAELSVDSMQGFGKLMGTVAGKLKGQADGNVIKDQVKAFLSK</sequence>
<dbReference type="PANTHER" id="PTHR28055:SF1">
    <property type="entry name" value="ALTERED INHERITANCE OF MITOCHONDRIA PROTEIN 41, MITOCHONDRIAL"/>
    <property type="match status" value="1"/>
</dbReference>
<organism evidence="1 2">
    <name type="scientific">Granulicatella seriolae</name>
    <dbReference type="NCBI Taxonomy" id="2967226"/>
    <lineage>
        <taxon>Bacteria</taxon>
        <taxon>Bacillati</taxon>
        <taxon>Bacillota</taxon>
        <taxon>Bacilli</taxon>
        <taxon>Lactobacillales</taxon>
        <taxon>Carnobacteriaceae</taxon>
        <taxon>Granulicatella</taxon>
    </lineage>
</organism>
<evidence type="ECO:0000313" key="2">
    <source>
        <dbReference type="Proteomes" id="UP001059480"/>
    </source>
</evidence>
<reference evidence="1" key="3">
    <citation type="journal article" date="2023" name="Microbiol. Resour. Announc.">
        <title>Draft Genome Sequence of Granulicatella sp. Strain S8, Isolated from a Marine Fish, Seriola quinqueradiata.</title>
        <authorList>
            <person name="Lee M."/>
            <person name="Farooq A."/>
            <person name="Jeong J.B."/>
            <person name="Jung M.Y."/>
        </authorList>
    </citation>
    <scope>NUCLEOTIDE SEQUENCE</scope>
    <source>
        <strain evidence="1">S8</strain>
    </source>
</reference>
<dbReference type="SUPFAM" id="SSF89095">
    <property type="entry name" value="GatB/YqeY motif"/>
    <property type="match status" value="1"/>
</dbReference>